<dbReference type="Gene3D" id="2.60.200.40">
    <property type="match status" value="1"/>
</dbReference>
<keyword evidence="7" id="KW-1185">Reference proteome</keyword>
<gene>
    <name evidence="6" type="ORF">FHS31_001979</name>
</gene>
<dbReference type="RefSeq" id="WP_167073195.1">
    <property type="nucleotide sequence ID" value="NZ_JAAOZC010000004.1"/>
</dbReference>
<evidence type="ECO:0000256" key="1">
    <source>
        <dbReference type="ARBA" id="ARBA00022679"/>
    </source>
</evidence>
<dbReference type="PANTHER" id="PTHR12358">
    <property type="entry name" value="SPHINGOSINE KINASE"/>
    <property type="match status" value="1"/>
</dbReference>
<feature type="domain" description="DAGKc" evidence="5">
    <location>
        <begin position="1"/>
        <end position="131"/>
    </location>
</feature>
<keyword evidence="1" id="KW-0808">Transferase</keyword>
<evidence type="ECO:0000256" key="4">
    <source>
        <dbReference type="ARBA" id="ARBA00022840"/>
    </source>
</evidence>
<evidence type="ECO:0000256" key="2">
    <source>
        <dbReference type="ARBA" id="ARBA00022741"/>
    </source>
</evidence>
<evidence type="ECO:0000256" key="3">
    <source>
        <dbReference type="ARBA" id="ARBA00022777"/>
    </source>
</evidence>
<evidence type="ECO:0000313" key="7">
    <source>
        <dbReference type="Proteomes" id="UP000727456"/>
    </source>
</evidence>
<organism evidence="6 7">
    <name type="scientific">Sphingomonas vulcanisoli</name>
    <dbReference type="NCBI Taxonomy" id="1658060"/>
    <lineage>
        <taxon>Bacteria</taxon>
        <taxon>Pseudomonadati</taxon>
        <taxon>Pseudomonadota</taxon>
        <taxon>Alphaproteobacteria</taxon>
        <taxon>Sphingomonadales</taxon>
        <taxon>Sphingomonadaceae</taxon>
        <taxon>Sphingomonas</taxon>
    </lineage>
</organism>
<dbReference type="InterPro" id="IPR017438">
    <property type="entry name" value="ATP-NAD_kinase_N"/>
</dbReference>
<dbReference type="EMBL" id="JAAOZC010000004">
    <property type="protein sequence ID" value="NIJ08362.1"/>
    <property type="molecule type" value="Genomic_DNA"/>
</dbReference>
<name>A0ABX0TS60_9SPHN</name>
<dbReference type="PROSITE" id="PS50146">
    <property type="entry name" value="DAGK"/>
    <property type="match status" value="1"/>
</dbReference>
<dbReference type="Proteomes" id="UP000727456">
    <property type="component" value="Unassembled WGS sequence"/>
</dbReference>
<proteinExistence type="predicted"/>
<dbReference type="InterPro" id="IPR001206">
    <property type="entry name" value="Diacylglycerol_kinase_cat_dom"/>
</dbReference>
<sequence>MTKSIPTLVNSSGGAAARLGDKLAPTIKAAFEQAGLTAELHIVAGAKIADAVSEAAGEGVVAVGGGDGTIGCAAGAIVDGGGKATLAILPLGTRNHLAGELGIPGDLTKVAALIADGATRRIDLARVNGHAFVNNASVGFYPDMVEHREEMQARGLPKWLANFPAAGHVLGRARHHRLRLRLDGSEQTVRTPMLFVGNNRYVLELGQVGKRQALDDGKLSVYAVESGTPVRLAWIALRTILGRADTARDFAALAEVKAFEVEAHQRSIRIAIDGEVIRLRSPLRFTVQPKALTVIATPLPPT</sequence>
<protein>
    <submittedName>
        <fullName evidence="6">Diacylglycerol kinase family enzyme</fullName>
    </submittedName>
</protein>
<dbReference type="Gene3D" id="3.40.50.10330">
    <property type="entry name" value="Probable inorganic polyphosphate/atp-NAD kinase, domain 1"/>
    <property type="match status" value="1"/>
</dbReference>
<dbReference type="SMART" id="SM00046">
    <property type="entry name" value="DAGKc"/>
    <property type="match status" value="1"/>
</dbReference>
<dbReference type="GO" id="GO:0016301">
    <property type="term" value="F:kinase activity"/>
    <property type="evidence" value="ECO:0007669"/>
    <property type="project" value="UniProtKB-KW"/>
</dbReference>
<dbReference type="InterPro" id="IPR050187">
    <property type="entry name" value="Lipid_Phosphate_FormReg"/>
</dbReference>
<dbReference type="PANTHER" id="PTHR12358:SF106">
    <property type="entry name" value="LIPID KINASE YEGS"/>
    <property type="match status" value="1"/>
</dbReference>
<dbReference type="Pfam" id="PF19279">
    <property type="entry name" value="YegS_C"/>
    <property type="match status" value="1"/>
</dbReference>
<comment type="caution">
    <text evidence="6">The sequence shown here is derived from an EMBL/GenBank/DDBJ whole genome shotgun (WGS) entry which is preliminary data.</text>
</comment>
<accession>A0ABX0TS60</accession>
<evidence type="ECO:0000259" key="5">
    <source>
        <dbReference type="PROSITE" id="PS50146"/>
    </source>
</evidence>
<reference evidence="6 7" key="1">
    <citation type="submission" date="2020-03" db="EMBL/GenBank/DDBJ databases">
        <title>Genomic Encyclopedia of Type Strains, Phase III (KMG-III): the genomes of soil and plant-associated and newly described type strains.</title>
        <authorList>
            <person name="Whitman W."/>
        </authorList>
    </citation>
    <scope>NUCLEOTIDE SEQUENCE [LARGE SCALE GENOMIC DNA]</scope>
    <source>
        <strain evidence="6 7">CECT 8804</strain>
    </source>
</reference>
<keyword evidence="4" id="KW-0067">ATP-binding</keyword>
<evidence type="ECO:0000313" key="6">
    <source>
        <dbReference type="EMBL" id="NIJ08362.1"/>
    </source>
</evidence>
<dbReference type="SUPFAM" id="SSF111331">
    <property type="entry name" value="NAD kinase/diacylglycerol kinase-like"/>
    <property type="match status" value="1"/>
</dbReference>
<keyword evidence="2" id="KW-0547">Nucleotide-binding</keyword>
<dbReference type="InterPro" id="IPR016064">
    <property type="entry name" value="NAD/diacylglycerol_kinase_sf"/>
</dbReference>
<dbReference type="Pfam" id="PF00781">
    <property type="entry name" value="DAGK_cat"/>
    <property type="match status" value="1"/>
</dbReference>
<keyword evidence="3 6" id="KW-0418">Kinase</keyword>
<dbReference type="InterPro" id="IPR045540">
    <property type="entry name" value="YegS/DAGK_C"/>
</dbReference>